<sequence>MKKLFLLLFVLGASVTVQAQATDNSFQDWSVSNAEFIELYELATEIGKETDKVVANDNVISIVRNSGTTSFQRALDKSVTVEFYNFYLLTSQGQKINLNKGQTEKVLGKFDVVLKKVKQSLTADNTKAIDSILEDL</sequence>
<name>A0A162ZHP0_9FLAO</name>
<dbReference type="Proteomes" id="UP000076715">
    <property type="component" value="Unassembled WGS sequence"/>
</dbReference>
<dbReference type="OrthoDB" id="1163373at2"/>
<keyword evidence="1" id="KW-0732">Signal</keyword>
<proteinExistence type="predicted"/>
<feature type="signal peptide" evidence="1">
    <location>
        <begin position="1"/>
        <end position="19"/>
    </location>
</feature>
<organism evidence="2 3">
    <name type="scientific">Aquimarina aggregata</name>
    <dbReference type="NCBI Taxonomy" id="1642818"/>
    <lineage>
        <taxon>Bacteria</taxon>
        <taxon>Pseudomonadati</taxon>
        <taxon>Bacteroidota</taxon>
        <taxon>Flavobacteriia</taxon>
        <taxon>Flavobacteriales</taxon>
        <taxon>Flavobacteriaceae</taxon>
        <taxon>Aquimarina</taxon>
    </lineage>
</organism>
<comment type="caution">
    <text evidence="2">The sequence shown here is derived from an EMBL/GenBank/DDBJ whole genome shotgun (WGS) entry which is preliminary data.</text>
</comment>
<evidence type="ECO:0000256" key="1">
    <source>
        <dbReference type="SAM" id="SignalP"/>
    </source>
</evidence>
<reference evidence="2 3" key="1">
    <citation type="submission" date="2016-01" db="EMBL/GenBank/DDBJ databases">
        <title>The draft genome sequence of Aquimarina sp. RZW4-3-2.</title>
        <authorList>
            <person name="Wang Y."/>
        </authorList>
    </citation>
    <scope>NUCLEOTIDE SEQUENCE [LARGE SCALE GENOMIC DNA]</scope>
    <source>
        <strain evidence="2 3">RZW4-3-2</strain>
    </source>
</reference>
<dbReference type="AlphaFoldDB" id="A0A162ZHP0"/>
<feature type="chain" id="PRO_5007841260" description="DUF4468 domain-containing protein" evidence="1">
    <location>
        <begin position="20"/>
        <end position="136"/>
    </location>
</feature>
<dbReference type="RefSeq" id="WP_066315683.1">
    <property type="nucleotide sequence ID" value="NZ_LQRT01000024.1"/>
</dbReference>
<evidence type="ECO:0008006" key="4">
    <source>
        <dbReference type="Google" id="ProtNLM"/>
    </source>
</evidence>
<evidence type="ECO:0000313" key="2">
    <source>
        <dbReference type="EMBL" id="KZS39805.1"/>
    </source>
</evidence>
<gene>
    <name evidence="2" type="ORF">AWE51_09145</name>
</gene>
<accession>A0A162ZHP0</accession>
<dbReference type="EMBL" id="LQRT01000024">
    <property type="protein sequence ID" value="KZS39805.1"/>
    <property type="molecule type" value="Genomic_DNA"/>
</dbReference>
<keyword evidence="3" id="KW-1185">Reference proteome</keyword>
<evidence type="ECO:0000313" key="3">
    <source>
        <dbReference type="Proteomes" id="UP000076715"/>
    </source>
</evidence>
<protein>
    <recommendedName>
        <fullName evidence="4">DUF4468 domain-containing protein</fullName>
    </recommendedName>
</protein>